<dbReference type="Pfam" id="PF02518">
    <property type="entry name" value="HATPase_c"/>
    <property type="match status" value="1"/>
</dbReference>
<evidence type="ECO:0000256" key="1">
    <source>
        <dbReference type="ARBA" id="ARBA00004651"/>
    </source>
</evidence>
<keyword evidence="2" id="KW-1003">Cell membrane</keyword>
<dbReference type="EMBL" id="JAHQCX010000014">
    <property type="protein sequence ID" value="MBU9727862.1"/>
    <property type="molecule type" value="Genomic_DNA"/>
</dbReference>
<dbReference type="PANTHER" id="PTHR34220">
    <property type="entry name" value="SENSOR HISTIDINE KINASE YPDA"/>
    <property type="match status" value="1"/>
</dbReference>
<keyword evidence="8 9" id="KW-0472">Membrane</keyword>
<evidence type="ECO:0000313" key="12">
    <source>
        <dbReference type="Proteomes" id="UP001314681"/>
    </source>
</evidence>
<dbReference type="InterPro" id="IPR036890">
    <property type="entry name" value="HATPase_C_sf"/>
</dbReference>
<dbReference type="RefSeq" id="WP_238727182.1">
    <property type="nucleotide sequence ID" value="NZ_JAHQCX010000014.1"/>
</dbReference>
<name>A0ABS6KBH0_9FIRM</name>
<dbReference type="GO" id="GO:0016301">
    <property type="term" value="F:kinase activity"/>
    <property type="evidence" value="ECO:0007669"/>
    <property type="project" value="UniProtKB-KW"/>
</dbReference>
<organism evidence="11 12">
    <name type="scientific">Diplocloster modestus</name>
    <dbReference type="NCBI Taxonomy" id="2850322"/>
    <lineage>
        <taxon>Bacteria</taxon>
        <taxon>Bacillati</taxon>
        <taxon>Bacillota</taxon>
        <taxon>Clostridia</taxon>
        <taxon>Lachnospirales</taxon>
        <taxon>Lachnospiraceae</taxon>
        <taxon>Diplocloster</taxon>
    </lineage>
</organism>
<dbReference type="Pfam" id="PF02743">
    <property type="entry name" value="dCache_1"/>
    <property type="match status" value="1"/>
</dbReference>
<evidence type="ECO:0000256" key="8">
    <source>
        <dbReference type="ARBA" id="ARBA00023136"/>
    </source>
</evidence>
<keyword evidence="5 9" id="KW-0812">Transmembrane</keyword>
<feature type="transmembrane region" description="Helical" evidence="9">
    <location>
        <begin position="23"/>
        <end position="46"/>
    </location>
</feature>
<reference evidence="11 12" key="1">
    <citation type="submission" date="2021-06" db="EMBL/GenBank/DDBJ databases">
        <title>Description of novel taxa of the family Lachnospiraceae.</title>
        <authorList>
            <person name="Chaplin A.V."/>
            <person name="Sokolova S.R."/>
            <person name="Pikina A.P."/>
            <person name="Korzhanova M."/>
            <person name="Belova V."/>
            <person name="Korostin D."/>
            <person name="Efimov B.A."/>
        </authorList>
    </citation>
    <scope>NUCLEOTIDE SEQUENCE [LARGE SCALE GENOMIC DNA]</scope>
    <source>
        <strain evidence="11 12">ASD4241</strain>
    </source>
</reference>
<evidence type="ECO:0000256" key="2">
    <source>
        <dbReference type="ARBA" id="ARBA00022475"/>
    </source>
</evidence>
<dbReference type="Pfam" id="PF06580">
    <property type="entry name" value="His_kinase"/>
    <property type="match status" value="1"/>
</dbReference>
<evidence type="ECO:0000256" key="4">
    <source>
        <dbReference type="ARBA" id="ARBA00022679"/>
    </source>
</evidence>
<dbReference type="PROSITE" id="PS50885">
    <property type="entry name" value="HAMP"/>
    <property type="match status" value="1"/>
</dbReference>
<comment type="subcellular location">
    <subcellularLocation>
        <location evidence="1">Cell membrane</location>
        <topology evidence="1">Multi-pass membrane protein</topology>
    </subcellularLocation>
</comment>
<evidence type="ECO:0000256" key="6">
    <source>
        <dbReference type="ARBA" id="ARBA00022777"/>
    </source>
</evidence>
<evidence type="ECO:0000256" key="3">
    <source>
        <dbReference type="ARBA" id="ARBA00022553"/>
    </source>
</evidence>
<evidence type="ECO:0000256" key="9">
    <source>
        <dbReference type="SAM" id="Phobius"/>
    </source>
</evidence>
<keyword evidence="7 9" id="KW-1133">Transmembrane helix</keyword>
<dbReference type="Proteomes" id="UP001314681">
    <property type="component" value="Unassembled WGS sequence"/>
</dbReference>
<evidence type="ECO:0000313" key="11">
    <source>
        <dbReference type="EMBL" id="MBU9727862.1"/>
    </source>
</evidence>
<gene>
    <name evidence="11" type="ORF">KTH90_17770</name>
</gene>
<dbReference type="InterPro" id="IPR010559">
    <property type="entry name" value="Sig_transdc_His_kin_internal"/>
</dbReference>
<dbReference type="SMART" id="SM00387">
    <property type="entry name" value="HATPase_c"/>
    <property type="match status" value="1"/>
</dbReference>
<dbReference type="SMART" id="SM00304">
    <property type="entry name" value="HAMP"/>
    <property type="match status" value="1"/>
</dbReference>
<evidence type="ECO:0000256" key="5">
    <source>
        <dbReference type="ARBA" id="ARBA00022692"/>
    </source>
</evidence>
<dbReference type="Gene3D" id="6.10.340.10">
    <property type="match status" value="1"/>
</dbReference>
<keyword evidence="6 11" id="KW-0418">Kinase</keyword>
<evidence type="ECO:0000259" key="10">
    <source>
        <dbReference type="PROSITE" id="PS50885"/>
    </source>
</evidence>
<comment type="caution">
    <text evidence="11">The sequence shown here is derived from an EMBL/GenBank/DDBJ whole genome shotgun (WGS) entry which is preliminary data.</text>
</comment>
<proteinExistence type="predicted"/>
<feature type="transmembrane region" description="Helical" evidence="9">
    <location>
        <begin position="302"/>
        <end position="322"/>
    </location>
</feature>
<dbReference type="InterPro" id="IPR050640">
    <property type="entry name" value="Bact_2-comp_sensor_kinase"/>
</dbReference>
<evidence type="ECO:0000256" key="7">
    <source>
        <dbReference type="ARBA" id="ARBA00022989"/>
    </source>
</evidence>
<dbReference type="SUPFAM" id="SSF55874">
    <property type="entry name" value="ATPase domain of HSP90 chaperone/DNA topoisomerase II/histidine kinase"/>
    <property type="match status" value="1"/>
</dbReference>
<keyword evidence="4" id="KW-0808">Transferase</keyword>
<dbReference type="Gene3D" id="3.30.565.10">
    <property type="entry name" value="Histidine kinase-like ATPase, C-terminal domain"/>
    <property type="match status" value="1"/>
</dbReference>
<dbReference type="Gene3D" id="3.30.450.20">
    <property type="entry name" value="PAS domain"/>
    <property type="match status" value="1"/>
</dbReference>
<dbReference type="InterPro" id="IPR003660">
    <property type="entry name" value="HAMP_dom"/>
</dbReference>
<dbReference type="CDD" id="cd06225">
    <property type="entry name" value="HAMP"/>
    <property type="match status" value="1"/>
</dbReference>
<feature type="domain" description="HAMP" evidence="10">
    <location>
        <begin position="324"/>
        <end position="376"/>
    </location>
</feature>
<dbReference type="InterPro" id="IPR003594">
    <property type="entry name" value="HATPase_dom"/>
</dbReference>
<keyword evidence="12" id="KW-1185">Reference proteome</keyword>
<sequence length="600" mass="68016">MLNTIKNASFWVKLRRFSIKKRLSYSFAFLVICPIVIIMLVTHMIFGKAMKNNLRSYSEQLMAQLAANMAGEINWLVDCAMELAYSESFQNMVQYQEKVDWDFLNNYRLVCNMSSAKFNYKNYIQQVNYIGQTDRVYTLYGNNAAILQENIKAILEETKDRMSPYFWYFTGSNEEDEPALYLLCRVRKLTVGTVSGTMVISLGSEFLSDFYENMSESLGEGTRIFTVNDTGVLVSGNRDAYRYLEPESLSEAFRQENSNSRNFRVQDDKYMGVWSGIGNTGWKVIALIPYAYINSVSNSTSILILCIGFVVLLLALIIAAILNTSIVMPLNRILDYTLLLRQGEFRRQIVDDGEDEIRQLADSFNCATDEINRLMLSVKEQSEQKARLEFDALQAQINPHFLANTLNTISYLAQLRGMQNIENIAKALTNILMVSMGKESKIIPLEKEISYVKDYLLIQSYRYTNLYQVDFDIQGELLGYKIPKFILQPIVENAIVHGVSNLRDGYGHIRVSGYLCGEEIHLAVVDNGPGIPVKVQKELLNGNREKGMCGLGVRSVDQRLKLLFGDTYGLFISSRSGFTKVELIFPVEGGSGIEDSSDCG</sequence>
<dbReference type="InterPro" id="IPR033479">
    <property type="entry name" value="dCache_1"/>
</dbReference>
<dbReference type="PANTHER" id="PTHR34220:SF7">
    <property type="entry name" value="SENSOR HISTIDINE KINASE YPDA"/>
    <property type="match status" value="1"/>
</dbReference>
<dbReference type="SUPFAM" id="SSF158472">
    <property type="entry name" value="HAMP domain-like"/>
    <property type="match status" value="1"/>
</dbReference>
<keyword evidence="3" id="KW-0597">Phosphoprotein</keyword>
<accession>A0ABS6KBH0</accession>
<protein>
    <submittedName>
        <fullName evidence="11">Histidine kinase</fullName>
    </submittedName>
</protein>